<accession>A0A0C3BSJ6</accession>
<organism evidence="1 2">
    <name type="scientific">Piloderma croceum (strain F 1598)</name>
    <dbReference type="NCBI Taxonomy" id="765440"/>
    <lineage>
        <taxon>Eukaryota</taxon>
        <taxon>Fungi</taxon>
        <taxon>Dikarya</taxon>
        <taxon>Basidiomycota</taxon>
        <taxon>Agaricomycotina</taxon>
        <taxon>Agaricomycetes</taxon>
        <taxon>Agaricomycetidae</taxon>
        <taxon>Atheliales</taxon>
        <taxon>Atheliaceae</taxon>
        <taxon>Piloderma</taxon>
    </lineage>
</organism>
<dbReference type="InParanoid" id="A0A0C3BSJ6"/>
<reference evidence="2" key="2">
    <citation type="submission" date="2015-01" db="EMBL/GenBank/DDBJ databases">
        <title>Evolutionary Origins and Diversification of the Mycorrhizal Mutualists.</title>
        <authorList>
            <consortium name="DOE Joint Genome Institute"/>
            <consortium name="Mycorrhizal Genomics Consortium"/>
            <person name="Kohler A."/>
            <person name="Kuo A."/>
            <person name="Nagy L.G."/>
            <person name="Floudas D."/>
            <person name="Copeland A."/>
            <person name="Barry K.W."/>
            <person name="Cichocki N."/>
            <person name="Veneault-Fourrey C."/>
            <person name="LaButti K."/>
            <person name="Lindquist E.A."/>
            <person name="Lipzen A."/>
            <person name="Lundell T."/>
            <person name="Morin E."/>
            <person name="Murat C."/>
            <person name="Riley R."/>
            <person name="Ohm R."/>
            <person name="Sun H."/>
            <person name="Tunlid A."/>
            <person name="Henrissat B."/>
            <person name="Grigoriev I.V."/>
            <person name="Hibbett D.S."/>
            <person name="Martin F."/>
        </authorList>
    </citation>
    <scope>NUCLEOTIDE SEQUENCE [LARGE SCALE GENOMIC DNA]</scope>
    <source>
        <strain evidence="2">F 1598</strain>
    </source>
</reference>
<proteinExistence type="predicted"/>
<reference evidence="1 2" key="1">
    <citation type="submission" date="2014-04" db="EMBL/GenBank/DDBJ databases">
        <authorList>
            <consortium name="DOE Joint Genome Institute"/>
            <person name="Kuo A."/>
            <person name="Tarkka M."/>
            <person name="Buscot F."/>
            <person name="Kohler A."/>
            <person name="Nagy L.G."/>
            <person name="Floudas D."/>
            <person name="Copeland A."/>
            <person name="Barry K.W."/>
            <person name="Cichocki N."/>
            <person name="Veneault-Fourrey C."/>
            <person name="LaButti K."/>
            <person name="Lindquist E.A."/>
            <person name="Lipzen A."/>
            <person name="Lundell T."/>
            <person name="Morin E."/>
            <person name="Murat C."/>
            <person name="Sun H."/>
            <person name="Tunlid A."/>
            <person name="Henrissat B."/>
            <person name="Grigoriev I.V."/>
            <person name="Hibbett D.S."/>
            <person name="Martin F."/>
            <person name="Nordberg H.P."/>
            <person name="Cantor M.N."/>
            <person name="Hua S.X."/>
        </authorList>
    </citation>
    <scope>NUCLEOTIDE SEQUENCE [LARGE SCALE GENOMIC DNA]</scope>
    <source>
        <strain evidence="1 2">F 1598</strain>
    </source>
</reference>
<dbReference type="Proteomes" id="UP000054166">
    <property type="component" value="Unassembled WGS sequence"/>
</dbReference>
<evidence type="ECO:0000313" key="1">
    <source>
        <dbReference type="EMBL" id="KIM80312.1"/>
    </source>
</evidence>
<dbReference type="STRING" id="765440.A0A0C3BSJ6"/>
<dbReference type="OrthoDB" id="3176531at2759"/>
<name>A0A0C3BSJ6_PILCF</name>
<gene>
    <name evidence="1" type="ORF">PILCRDRAFT_9518</name>
</gene>
<keyword evidence="2" id="KW-1185">Reference proteome</keyword>
<protein>
    <submittedName>
        <fullName evidence="1">Uncharacterized protein</fullName>
    </submittedName>
</protein>
<dbReference type="AlphaFoldDB" id="A0A0C3BSJ6"/>
<dbReference type="EMBL" id="KN833004">
    <property type="protein sequence ID" value="KIM80312.1"/>
    <property type="molecule type" value="Genomic_DNA"/>
</dbReference>
<dbReference type="HOGENOM" id="CLU_491878_0_0_1"/>
<sequence>MPHLSWFSSRRLPLICFLGLVLISTLSFHTPASSYLSFNSFHYYLSSAASSCPSVYNTGRPPIDRSAFKCHTVPSKIPLFELEVCYAEGQCNQFTLRIKRTSAEACREQEATPDPSEDPALTKWMREQRGPDAFYVKTDGAERYASVYPTYEGRCTYSFDIRLKNPGDVYVSIWWEHERYTGFSETNTSWPEMLFKSLSDPIALHTCPSYCTTQLSAPLVPTQRIDHFPPLPPSRSHVLPNCSGPDPIPGSYIPANPLDVLYPPEVLPQPNEQPVMGRYGFVPEACTWRHAGLRFSDSKDRCTKKDRSMRMFITGDSHGRSLYDAIRHRLEGNTDTLLDSEKIGSKSSTIDQLNINFLWDPKGLEFLDFDPEPCEGYVRDADIIVVSIVAHYRGHETTAQYLSQFRKILSGYAACPYHPSSYDQNDPHPQRKLILLYSPAIVQRWDDYVIDFRDHGTNIRMRYWRDESQKVAKEFGWMFVDQYDLTLPHSLEPRGTDLAHYLANDAIDPIVDEVLGKTGLCE</sequence>
<evidence type="ECO:0000313" key="2">
    <source>
        <dbReference type="Proteomes" id="UP000054166"/>
    </source>
</evidence>